<gene>
    <name evidence="10" type="primary">tmpT</name>
    <name evidence="9" type="synonym">tpm</name>
    <name evidence="10" type="ORF">GQF03_02960</name>
</gene>
<dbReference type="PANTHER" id="PTHR10259:SF11">
    <property type="entry name" value="THIOPURINE S-METHYLTRANSFERASE"/>
    <property type="match status" value="1"/>
</dbReference>
<feature type="binding site" evidence="9">
    <location>
        <position position="10"/>
    </location>
    <ligand>
        <name>S-adenosyl-L-methionine</name>
        <dbReference type="ChEBI" id="CHEBI:59789"/>
    </ligand>
</feature>
<dbReference type="FunFam" id="3.40.50.150:FF:000101">
    <property type="entry name" value="Thiopurine S-methyltransferase"/>
    <property type="match status" value="1"/>
</dbReference>
<dbReference type="GO" id="GO:0032259">
    <property type="term" value="P:methylation"/>
    <property type="evidence" value="ECO:0007669"/>
    <property type="project" value="UniProtKB-KW"/>
</dbReference>
<feature type="binding site" evidence="9">
    <location>
        <position position="45"/>
    </location>
    <ligand>
        <name>S-adenosyl-L-methionine</name>
        <dbReference type="ChEBI" id="CHEBI:59789"/>
    </ligand>
</feature>
<dbReference type="AlphaFoldDB" id="A0A845M9T7"/>
<sequence length="212" mass="24086">MEHNFWHERWEKNEIGFHQNKPNALLEKHFRDLSLAPGQRVFVPLCGKTLDIGWLLAKGYRVVGAELSETAIQQLFEDLGVPPEISELGPLTRYRARDIDIFVGDIFALDSKTLGPVDAVYDRAALVALPEGMRQDYVAHVREITATAPQFLLTFDYDQAEMPGPPFAIDDGMVRKYYAADYDIERLEELDVAGGLKGRVAAREVAWRLRQR</sequence>
<dbReference type="InterPro" id="IPR008854">
    <property type="entry name" value="TPMT"/>
</dbReference>
<dbReference type="PROSITE" id="PS51585">
    <property type="entry name" value="SAM_MT_TPMT"/>
    <property type="match status" value="1"/>
</dbReference>
<keyword evidence="5 9" id="KW-0963">Cytoplasm</keyword>
<dbReference type="InterPro" id="IPR029063">
    <property type="entry name" value="SAM-dependent_MTases_sf"/>
</dbReference>
<dbReference type="OrthoDB" id="9778208at2"/>
<proteinExistence type="inferred from homology"/>
<dbReference type="Proteomes" id="UP000445696">
    <property type="component" value="Unassembled WGS sequence"/>
</dbReference>
<keyword evidence="8 9" id="KW-0949">S-adenosyl-L-methionine</keyword>
<keyword evidence="11" id="KW-1185">Reference proteome</keyword>
<keyword evidence="6 9" id="KW-0489">Methyltransferase</keyword>
<evidence type="ECO:0000256" key="2">
    <source>
        <dbReference type="ARBA" id="ARBA00004496"/>
    </source>
</evidence>
<dbReference type="EMBL" id="WTVA01000001">
    <property type="protein sequence ID" value="MZR21283.1"/>
    <property type="molecule type" value="Genomic_DNA"/>
</dbReference>
<comment type="subcellular location">
    <subcellularLocation>
        <location evidence="2 9">Cytoplasm</location>
    </subcellularLocation>
</comment>
<evidence type="ECO:0000256" key="1">
    <source>
        <dbReference type="ARBA" id="ARBA00000903"/>
    </source>
</evidence>
<feature type="binding site" evidence="9">
    <location>
        <position position="66"/>
    </location>
    <ligand>
        <name>S-adenosyl-L-methionine</name>
        <dbReference type="ChEBI" id="CHEBI:59789"/>
    </ligand>
</feature>
<accession>A0A845M9T7</accession>
<dbReference type="Pfam" id="PF05724">
    <property type="entry name" value="TPMT"/>
    <property type="match status" value="1"/>
</dbReference>
<evidence type="ECO:0000256" key="6">
    <source>
        <dbReference type="ARBA" id="ARBA00022603"/>
    </source>
</evidence>
<dbReference type="InterPro" id="IPR025835">
    <property type="entry name" value="Thiopurine_S-MeTrfase"/>
</dbReference>
<evidence type="ECO:0000256" key="9">
    <source>
        <dbReference type="HAMAP-Rule" id="MF_00812"/>
    </source>
</evidence>
<dbReference type="NCBIfam" id="TIGR03840">
    <property type="entry name" value="TMPT_Se_Te"/>
    <property type="match status" value="1"/>
</dbReference>
<evidence type="ECO:0000256" key="8">
    <source>
        <dbReference type="ARBA" id="ARBA00022691"/>
    </source>
</evidence>
<evidence type="ECO:0000256" key="3">
    <source>
        <dbReference type="ARBA" id="ARBA00008145"/>
    </source>
</evidence>
<dbReference type="PIRSF" id="PIRSF023956">
    <property type="entry name" value="Thiopurine_S-methyltransferase"/>
    <property type="match status" value="1"/>
</dbReference>
<evidence type="ECO:0000256" key="5">
    <source>
        <dbReference type="ARBA" id="ARBA00022490"/>
    </source>
</evidence>
<dbReference type="GO" id="GO:0008119">
    <property type="term" value="F:thiopurine S-methyltransferase activity"/>
    <property type="evidence" value="ECO:0007669"/>
    <property type="project" value="UniProtKB-UniRule"/>
</dbReference>
<comment type="similarity">
    <text evidence="3 9">Belongs to the class I-like SAM-binding methyltransferase superfamily. TPMT family.</text>
</comment>
<evidence type="ECO:0000313" key="11">
    <source>
        <dbReference type="Proteomes" id="UP000445696"/>
    </source>
</evidence>
<dbReference type="PANTHER" id="PTHR10259">
    <property type="entry name" value="THIOPURINE S-METHYLTRANSFERASE"/>
    <property type="match status" value="1"/>
</dbReference>
<dbReference type="SUPFAM" id="SSF53335">
    <property type="entry name" value="S-adenosyl-L-methionine-dependent methyltransferases"/>
    <property type="match status" value="1"/>
</dbReference>
<dbReference type="RefSeq" id="WP_161337686.1">
    <property type="nucleotide sequence ID" value="NZ_JBHSDG010000002.1"/>
</dbReference>
<evidence type="ECO:0000256" key="4">
    <source>
        <dbReference type="ARBA" id="ARBA00011905"/>
    </source>
</evidence>
<evidence type="ECO:0000313" key="10">
    <source>
        <dbReference type="EMBL" id="MZR21283.1"/>
    </source>
</evidence>
<protein>
    <recommendedName>
        <fullName evidence="4 9">Thiopurine S-methyltransferase</fullName>
        <ecNumber evidence="4 9">2.1.1.67</ecNumber>
    </recommendedName>
    <alternativeName>
        <fullName evidence="9">Thiopurine methyltransferase</fullName>
    </alternativeName>
</protein>
<reference evidence="10 11" key="1">
    <citation type="journal article" date="2014" name="Int. J. Syst. Evol. Microbiol.">
        <title>Sneathiella chungangensis sp. nov., isolated from a marine sand, and emended description of the genus Sneathiella.</title>
        <authorList>
            <person name="Siamphan C."/>
            <person name="Kim H."/>
            <person name="Lee J.S."/>
            <person name="Kim W."/>
        </authorList>
    </citation>
    <scope>NUCLEOTIDE SEQUENCE [LARGE SCALE GENOMIC DNA]</scope>
    <source>
        <strain evidence="10 11">KCTC 32476</strain>
    </source>
</reference>
<dbReference type="GO" id="GO:0010038">
    <property type="term" value="P:response to metal ion"/>
    <property type="evidence" value="ECO:0007669"/>
    <property type="project" value="InterPro"/>
</dbReference>
<comment type="catalytic activity">
    <reaction evidence="1 9">
        <text>S-adenosyl-L-methionine + a thiopurine = S-adenosyl-L-homocysteine + a thiopurine S-methylether.</text>
        <dbReference type="EC" id="2.1.1.67"/>
    </reaction>
</comment>
<evidence type="ECO:0000256" key="7">
    <source>
        <dbReference type="ARBA" id="ARBA00022679"/>
    </source>
</evidence>
<dbReference type="InterPro" id="IPR022474">
    <property type="entry name" value="Thiopur_S-MeTfrase_Se/Te_detox"/>
</dbReference>
<name>A0A845M9T7_9PROT</name>
<dbReference type="GO" id="GO:0005737">
    <property type="term" value="C:cytoplasm"/>
    <property type="evidence" value="ECO:0007669"/>
    <property type="project" value="UniProtKB-SubCell"/>
</dbReference>
<feature type="binding site" evidence="9">
    <location>
        <position position="123"/>
    </location>
    <ligand>
        <name>S-adenosyl-L-methionine</name>
        <dbReference type="ChEBI" id="CHEBI:59789"/>
    </ligand>
</feature>
<dbReference type="EC" id="2.1.1.67" evidence="4 9"/>
<dbReference type="NCBIfam" id="NF009732">
    <property type="entry name" value="PRK13255.1"/>
    <property type="match status" value="1"/>
</dbReference>
<comment type="caution">
    <text evidence="10">The sequence shown here is derived from an EMBL/GenBank/DDBJ whole genome shotgun (WGS) entry which is preliminary data.</text>
</comment>
<dbReference type="Gene3D" id="3.40.50.150">
    <property type="entry name" value="Vaccinia Virus protein VP39"/>
    <property type="match status" value="1"/>
</dbReference>
<dbReference type="HAMAP" id="MF_00812">
    <property type="entry name" value="Thiopur_methtran"/>
    <property type="match status" value="1"/>
</dbReference>
<keyword evidence="7 9" id="KW-0808">Transferase</keyword>
<organism evidence="10 11">
    <name type="scientific">Sneathiella chungangensis</name>
    <dbReference type="NCBI Taxonomy" id="1418234"/>
    <lineage>
        <taxon>Bacteria</taxon>
        <taxon>Pseudomonadati</taxon>
        <taxon>Pseudomonadota</taxon>
        <taxon>Alphaproteobacteria</taxon>
        <taxon>Sneathiellales</taxon>
        <taxon>Sneathiellaceae</taxon>
        <taxon>Sneathiella</taxon>
    </lineage>
</organism>